<evidence type="ECO:0000256" key="8">
    <source>
        <dbReference type="ARBA" id="ARBA00048617"/>
    </source>
</evidence>
<evidence type="ECO:0000256" key="1">
    <source>
        <dbReference type="ARBA" id="ARBA00004772"/>
    </source>
</evidence>
<dbReference type="EC" id="4.2.1.75" evidence="3 9"/>
<dbReference type="OrthoDB" id="9815856at2"/>
<dbReference type="PANTHER" id="PTHR38042">
    <property type="entry name" value="UROPORPHYRINOGEN-III SYNTHASE, CHLOROPLASTIC"/>
    <property type="match status" value="1"/>
</dbReference>
<evidence type="ECO:0000256" key="7">
    <source>
        <dbReference type="ARBA" id="ARBA00040167"/>
    </source>
</evidence>
<evidence type="ECO:0000313" key="12">
    <source>
        <dbReference type="Proteomes" id="UP000095209"/>
    </source>
</evidence>
<proteinExistence type="inferred from homology"/>
<protein>
    <recommendedName>
        <fullName evidence="7 9">Uroporphyrinogen-III synthase</fullName>
        <ecNumber evidence="3 9">4.2.1.75</ecNumber>
    </recommendedName>
</protein>
<evidence type="ECO:0000256" key="4">
    <source>
        <dbReference type="ARBA" id="ARBA00023239"/>
    </source>
</evidence>
<sequence>MNDALKPLQGVHILVTRAQHQSSAFIEQIQSFGGNAIEVPLLKIAPPKREDVVQDAFTQLNSYDWIIITSMNGAHAFVKFANKYANSDWKKKLPKIAAVGKKTLKTLQDNNIDVQFMPSSYTAEVLFAELSSQLKTGMRILLTRGDLARKALPSKLLDHGCKVNDLVVYRTIQNEAARTKLKNVILHDHVDVVTFTSPSTISAFDSLLLDTNWRDVTTDVIFACIGPVTLSEAKRKKLPNVIIAETYTIEGLLHKISEELSNRRYIGND</sequence>
<dbReference type="STRING" id="1305675.BFG57_04805"/>
<dbReference type="Proteomes" id="UP000095209">
    <property type="component" value="Unassembled WGS sequence"/>
</dbReference>
<dbReference type="RefSeq" id="WP_069718445.1">
    <property type="nucleotide sequence ID" value="NZ_MJEH01000061.1"/>
</dbReference>
<dbReference type="InterPro" id="IPR003754">
    <property type="entry name" value="4pyrrol_synth_uPrphyn_synth"/>
</dbReference>
<dbReference type="GO" id="GO:0006780">
    <property type="term" value="P:uroporphyrinogen III biosynthetic process"/>
    <property type="evidence" value="ECO:0007669"/>
    <property type="project" value="UniProtKB-UniRule"/>
</dbReference>
<dbReference type="InterPro" id="IPR036108">
    <property type="entry name" value="4pyrrol_syn_uPrphyn_synt_sf"/>
</dbReference>
<comment type="function">
    <text evidence="6 9">Catalyzes cyclization of the linear tetrapyrrole, hydroxymethylbilane, to the macrocyclic uroporphyrinogen III.</text>
</comment>
<comment type="pathway">
    <text evidence="1 9">Porphyrin-containing compound metabolism; protoporphyrin-IX biosynthesis; coproporphyrinogen-III from 5-aminolevulinate: step 3/4.</text>
</comment>
<evidence type="ECO:0000313" key="11">
    <source>
        <dbReference type="EMBL" id="OEH91437.1"/>
    </source>
</evidence>
<comment type="caution">
    <text evidence="11">The sequence shown here is derived from an EMBL/GenBank/DDBJ whole genome shotgun (WGS) entry which is preliminary data.</text>
</comment>
<dbReference type="SUPFAM" id="SSF69618">
    <property type="entry name" value="HemD-like"/>
    <property type="match status" value="1"/>
</dbReference>
<keyword evidence="4 9" id="KW-0456">Lyase</keyword>
<evidence type="ECO:0000256" key="3">
    <source>
        <dbReference type="ARBA" id="ARBA00013109"/>
    </source>
</evidence>
<feature type="domain" description="Tetrapyrrole biosynthesis uroporphyrinogen III synthase" evidence="10">
    <location>
        <begin position="24"/>
        <end position="253"/>
    </location>
</feature>
<keyword evidence="5 9" id="KW-0627">Porphyrin biosynthesis</keyword>
<dbReference type="EMBL" id="MJEH01000061">
    <property type="protein sequence ID" value="OEH91437.1"/>
    <property type="molecule type" value="Genomic_DNA"/>
</dbReference>
<evidence type="ECO:0000256" key="5">
    <source>
        <dbReference type="ARBA" id="ARBA00023244"/>
    </source>
</evidence>
<accession>A0A1E5LBH8</accession>
<comment type="catalytic activity">
    <reaction evidence="8 9">
        <text>hydroxymethylbilane = uroporphyrinogen III + H2O</text>
        <dbReference type="Rhea" id="RHEA:18965"/>
        <dbReference type="ChEBI" id="CHEBI:15377"/>
        <dbReference type="ChEBI" id="CHEBI:57308"/>
        <dbReference type="ChEBI" id="CHEBI:57845"/>
        <dbReference type="EC" id="4.2.1.75"/>
    </reaction>
</comment>
<comment type="similarity">
    <text evidence="2 9">Belongs to the uroporphyrinogen-III synthase family.</text>
</comment>
<dbReference type="PANTHER" id="PTHR38042:SF1">
    <property type="entry name" value="UROPORPHYRINOGEN-III SYNTHASE, CHLOROPLASTIC"/>
    <property type="match status" value="1"/>
</dbReference>
<evidence type="ECO:0000259" key="10">
    <source>
        <dbReference type="Pfam" id="PF02602"/>
    </source>
</evidence>
<name>A0A1E5LBH8_9BACI</name>
<dbReference type="UniPathway" id="UPA00251">
    <property type="reaction ID" value="UER00320"/>
</dbReference>
<dbReference type="GO" id="GO:0004852">
    <property type="term" value="F:uroporphyrinogen-III synthase activity"/>
    <property type="evidence" value="ECO:0007669"/>
    <property type="project" value="UniProtKB-UniRule"/>
</dbReference>
<dbReference type="GO" id="GO:0006782">
    <property type="term" value="P:protoporphyrinogen IX biosynthetic process"/>
    <property type="evidence" value="ECO:0007669"/>
    <property type="project" value="UniProtKB-UniRule"/>
</dbReference>
<dbReference type="InterPro" id="IPR039793">
    <property type="entry name" value="UROS/Hem4"/>
</dbReference>
<evidence type="ECO:0000256" key="9">
    <source>
        <dbReference type="RuleBase" id="RU366031"/>
    </source>
</evidence>
<evidence type="ECO:0000256" key="2">
    <source>
        <dbReference type="ARBA" id="ARBA00008133"/>
    </source>
</evidence>
<dbReference type="Pfam" id="PF02602">
    <property type="entry name" value="HEM4"/>
    <property type="match status" value="1"/>
</dbReference>
<reference evidence="11 12" key="1">
    <citation type="submission" date="2016-08" db="EMBL/GenBank/DDBJ databases">
        <title>Genome of Bacillus solimangrovi GH2-4.</title>
        <authorList>
            <person name="Lim S."/>
            <person name="Kim B.-C."/>
        </authorList>
    </citation>
    <scope>NUCLEOTIDE SEQUENCE [LARGE SCALE GENOMIC DNA]</scope>
    <source>
        <strain evidence="11 12">GH2-4</strain>
    </source>
</reference>
<dbReference type="AlphaFoldDB" id="A0A1E5LBH8"/>
<gene>
    <name evidence="11" type="ORF">BFG57_04805</name>
</gene>
<organism evidence="11 12">
    <name type="scientific">Bacillus solimangrovi</name>
    <dbReference type="NCBI Taxonomy" id="1305675"/>
    <lineage>
        <taxon>Bacteria</taxon>
        <taxon>Bacillati</taxon>
        <taxon>Bacillota</taxon>
        <taxon>Bacilli</taxon>
        <taxon>Bacillales</taxon>
        <taxon>Bacillaceae</taxon>
        <taxon>Bacillus</taxon>
    </lineage>
</organism>
<dbReference type="Gene3D" id="3.40.50.10090">
    <property type="match status" value="2"/>
</dbReference>
<keyword evidence="12" id="KW-1185">Reference proteome</keyword>
<dbReference type="CDD" id="cd06578">
    <property type="entry name" value="HemD"/>
    <property type="match status" value="1"/>
</dbReference>
<evidence type="ECO:0000256" key="6">
    <source>
        <dbReference type="ARBA" id="ARBA00037589"/>
    </source>
</evidence>